<feature type="compositionally biased region" description="Polar residues" evidence="6">
    <location>
        <begin position="332"/>
        <end position="351"/>
    </location>
</feature>
<dbReference type="AlphaFoldDB" id="A0A2A6BVL5"/>
<gene>
    <name evidence="9" type="primary">WBGene00281075</name>
</gene>
<name>A0A2A6BVL5_PRIPA</name>
<feature type="transmembrane region" description="Helical" evidence="7">
    <location>
        <begin position="632"/>
        <end position="658"/>
    </location>
</feature>
<accession>A0A2A6BVL5</accession>
<comment type="subcellular location">
    <subcellularLocation>
        <location evidence="1">Membrane</location>
        <topology evidence="1">Multi-pass membrane protein</topology>
    </subcellularLocation>
</comment>
<sequence length="781" mass="86034">MASPLLVAILLGVSLATAAVQYAAALMKTQEECEDELTILQAAERDDCPNDGEDAADVAQNGGNSLRQPLLLTSSQSVGEAGAPVVPLKEMKYKTRLIAKESQLAKLKSMLNAAMDEAIFVQSQGTVFSPSSTLNALRDTIKEIQAEDDMKKFYNHELDYIAFAEKFAGFAQKLRGVRLRTVDSDELLDFNMAEFHPVRARAKPSILQRHNHTADDTLHSLLQAECPTADPRSSTMASTTSPSDPVRTPPSPLKAVRKEEARDAPSTSTATGRTSPRPSAAAVAPLPHSPPKMARVMIHNQATPMMQNGLDGQKFLEAKRAALAKTAAEATPTTSSGAVKTPTTSGPTKSQFNNGRMLVRCEFCTASVDERDIINHVKEKHPEKKAEAQRRRDDAKRLHDLASPAWAAMTAQAEKLKYWCPELACDFAAETTAVRDAHVKRIHRESYMVWMKMGRLQLKPGTRCPYCTKSTVKDVIGLCQHAIKFHPIKMLEKKEIYSCSTCDARFSRVYEVYQHWYQDRECLGPLRVVSEGDVNTCLPMRAFAGDPLQLVLGGRDTTGFIKLPPVVNPTVVNPTVGKPAAVVKPPVVKPPVAKPIVVKKEKQTAKNHCQVLNFFREQTGMSERTLRLHKDLIMALTVHAMIPPIYFIVTLLYAIMFFGIYRRAAMEKAMFLIGTIPSSLAPLCTLYYVEPYRQVVTRRFLGISSIAEPPECLGPLRVLSEGDVNMCLPMRAFAGDPLQLVLGGRDTTGFIKLPPVAKPTVAKPTVVKPIVVKKEKQTAKK</sequence>
<feature type="compositionally biased region" description="Polar residues" evidence="6">
    <location>
        <begin position="265"/>
        <end position="277"/>
    </location>
</feature>
<feature type="chain" id="PRO_5043444769" evidence="8">
    <location>
        <begin position="19"/>
        <end position="781"/>
    </location>
</feature>
<keyword evidence="5 7" id="KW-0472">Membrane</keyword>
<comment type="similarity">
    <text evidence="2">Belongs to the nematode receptor-like protein srd family.</text>
</comment>
<evidence type="ECO:0000256" key="8">
    <source>
        <dbReference type="SAM" id="SignalP"/>
    </source>
</evidence>
<dbReference type="Pfam" id="PF10317">
    <property type="entry name" value="7TM_GPCR_Srd"/>
    <property type="match status" value="1"/>
</dbReference>
<dbReference type="SMART" id="SM00355">
    <property type="entry name" value="ZnF_C2H2"/>
    <property type="match status" value="4"/>
</dbReference>
<evidence type="ECO:0000256" key="1">
    <source>
        <dbReference type="ARBA" id="ARBA00004141"/>
    </source>
</evidence>
<dbReference type="EnsemblMetazoa" id="PPA42706.1">
    <property type="protein sequence ID" value="PPA42706.1"/>
    <property type="gene ID" value="WBGene00281075"/>
</dbReference>
<protein>
    <submittedName>
        <fullName evidence="9">G protein-coupled receptor</fullName>
    </submittedName>
</protein>
<dbReference type="GO" id="GO:0016020">
    <property type="term" value="C:membrane"/>
    <property type="evidence" value="ECO:0007669"/>
    <property type="project" value="UniProtKB-SubCell"/>
</dbReference>
<evidence type="ECO:0000256" key="3">
    <source>
        <dbReference type="ARBA" id="ARBA00022692"/>
    </source>
</evidence>
<keyword evidence="8" id="KW-0732">Signal</keyword>
<dbReference type="InterPro" id="IPR019421">
    <property type="entry name" value="7TM_GPCR_serpentine_rcpt_Srd"/>
</dbReference>
<evidence type="ECO:0000256" key="2">
    <source>
        <dbReference type="ARBA" id="ARBA00009166"/>
    </source>
</evidence>
<evidence type="ECO:0000256" key="6">
    <source>
        <dbReference type="SAM" id="MobiDB-lite"/>
    </source>
</evidence>
<reference evidence="10" key="1">
    <citation type="journal article" date="2008" name="Nat. Genet.">
        <title>The Pristionchus pacificus genome provides a unique perspective on nematode lifestyle and parasitism.</title>
        <authorList>
            <person name="Dieterich C."/>
            <person name="Clifton S.W."/>
            <person name="Schuster L.N."/>
            <person name="Chinwalla A."/>
            <person name="Delehaunty K."/>
            <person name="Dinkelacker I."/>
            <person name="Fulton L."/>
            <person name="Fulton R."/>
            <person name="Godfrey J."/>
            <person name="Minx P."/>
            <person name="Mitreva M."/>
            <person name="Roeseler W."/>
            <person name="Tian H."/>
            <person name="Witte H."/>
            <person name="Yang S.P."/>
            <person name="Wilson R.K."/>
            <person name="Sommer R.J."/>
        </authorList>
    </citation>
    <scope>NUCLEOTIDE SEQUENCE [LARGE SCALE GENOMIC DNA]</scope>
    <source>
        <strain evidence="10">PS312</strain>
    </source>
</reference>
<dbReference type="InterPro" id="IPR050920">
    <property type="entry name" value="Nematode_rcpt-like_delta"/>
</dbReference>
<feature type="region of interest" description="Disordered" evidence="6">
    <location>
        <begin position="227"/>
        <end position="291"/>
    </location>
</feature>
<proteinExistence type="inferred from homology"/>
<organism evidence="9 10">
    <name type="scientific">Pristionchus pacificus</name>
    <name type="common">Parasitic nematode worm</name>
    <dbReference type="NCBI Taxonomy" id="54126"/>
    <lineage>
        <taxon>Eukaryota</taxon>
        <taxon>Metazoa</taxon>
        <taxon>Ecdysozoa</taxon>
        <taxon>Nematoda</taxon>
        <taxon>Chromadorea</taxon>
        <taxon>Rhabditida</taxon>
        <taxon>Rhabditina</taxon>
        <taxon>Diplogasteromorpha</taxon>
        <taxon>Diplogasteroidea</taxon>
        <taxon>Neodiplogasteridae</taxon>
        <taxon>Pristionchus</taxon>
    </lineage>
</organism>
<dbReference type="PANTHER" id="PTHR22945:SF40">
    <property type="entry name" value="SERPENTINE RECEPTOR, CLASS D (DELTA)-RELATED"/>
    <property type="match status" value="1"/>
</dbReference>
<accession>A0A8R1Z4P7</accession>
<dbReference type="Proteomes" id="UP000005239">
    <property type="component" value="Unassembled WGS sequence"/>
</dbReference>
<feature type="compositionally biased region" description="Polar residues" evidence="6">
    <location>
        <begin position="231"/>
        <end position="243"/>
    </location>
</feature>
<dbReference type="PANTHER" id="PTHR22945">
    <property type="entry name" value="SERPENTINE RECEPTOR, CLASS D DELTA"/>
    <property type="match status" value="1"/>
</dbReference>
<evidence type="ECO:0000256" key="4">
    <source>
        <dbReference type="ARBA" id="ARBA00022989"/>
    </source>
</evidence>
<evidence type="ECO:0000313" key="9">
    <source>
        <dbReference type="EnsemblMetazoa" id="PPA42706.1"/>
    </source>
</evidence>
<keyword evidence="4 7" id="KW-1133">Transmembrane helix</keyword>
<evidence type="ECO:0000256" key="5">
    <source>
        <dbReference type="ARBA" id="ARBA00023136"/>
    </source>
</evidence>
<keyword evidence="10" id="KW-1185">Reference proteome</keyword>
<feature type="signal peptide" evidence="8">
    <location>
        <begin position="1"/>
        <end position="18"/>
    </location>
</feature>
<evidence type="ECO:0000256" key="7">
    <source>
        <dbReference type="SAM" id="Phobius"/>
    </source>
</evidence>
<keyword evidence="3 7" id="KW-0812">Transmembrane</keyword>
<feature type="region of interest" description="Disordered" evidence="6">
    <location>
        <begin position="326"/>
        <end position="351"/>
    </location>
</feature>
<reference evidence="9" key="2">
    <citation type="submission" date="2022-06" db="UniProtKB">
        <authorList>
            <consortium name="EnsemblMetazoa"/>
        </authorList>
    </citation>
    <scope>IDENTIFICATION</scope>
    <source>
        <strain evidence="9">PS312</strain>
    </source>
</reference>
<dbReference type="InterPro" id="IPR013087">
    <property type="entry name" value="Znf_C2H2_type"/>
</dbReference>
<evidence type="ECO:0000313" key="10">
    <source>
        <dbReference type="Proteomes" id="UP000005239"/>
    </source>
</evidence>